<dbReference type="EMBL" id="BAAAFH010000011">
    <property type="protein sequence ID" value="GAA0875467.1"/>
    <property type="molecule type" value="Genomic_DNA"/>
</dbReference>
<keyword evidence="2" id="KW-1185">Reference proteome</keyword>
<dbReference type="InterPro" id="IPR029063">
    <property type="entry name" value="SAM-dependent_MTases_sf"/>
</dbReference>
<reference evidence="1 2" key="1">
    <citation type="journal article" date="2019" name="Int. J. Syst. Evol. Microbiol.">
        <title>The Global Catalogue of Microorganisms (GCM) 10K type strain sequencing project: providing services to taxonomists for standard genome sequencing and annotation.</title>
        <authorList>
            <consortium name="The Broad Institute Genomics Platform"/>
            <consortium name="The Broad Institute Genome Sequencing Center for Infectious Disease"/>
            <person name="Wu L."/>
            <person name="Ma J."/>
        </authorList>
    </citation>
    <scope>NUCLEOTIDE SEQUENCE [LARGE SCALE GENOMIC DNA]</scope>
    <source>
        <strain evidence="1 2">JCM 16083</strain>
    </source>
</reference>
<dbReference type="Pfam" id="PF13489">
    <property type="entry name" value="Methyltransf_23"/>
    <property type="match status" value="1"/>
</dbReference>
<dbReference type="RefSeq" id="WP_343786986.1">
    <property type="nucleotide sequence ID" value="NZ_BAAAFH010000011.1"/>
</dbReference>
<dbReference type="Gene3D" id="3.40.50.150">
    <property type="entry name" value="Vaccinia Virus protein VP39"/>
    <property type="match status" value="1"/>
</dbReference>
<keyword evidence="1" id="KW-0808">Transferase</keyword>
<sequence length="234" mass="27074">MFEKDPFGHAIHDYVKGSPTPDIIVRSELCEDDSMEVELLFRDFEEMPELEQIALKRCSGKILDVGAGAGCHAKWLKQQGLEVSLIELSKGAVEYHITQELNSRCIDFFDLKGEQYDTLLFLMNGIGIGGELKNLEPTLRQAYELTTPKGKVLCDSSDLRYLYEDDEGGYWVNLNAEYYGEYDFQMQYKETQGDWFKWLYVDFHTLSDCAEKVGFSVELLYDKDYHYLVELTKK</sequence>
<dbReference type="Proteomes" id="UP001501126">
    <property type="component" value="Unassembled WGS sequence"/>
</dbReference>
<dbReference type="GO" id="GO:0008168">
    <property type="term" value="F:methyltransferase activity"/>
    <property type="evidence" value="ECO:0007669"/>
    <property type="project" value="UniProtKB-KW"/>
</dbReference>
<dbReference type="CDD" id="cd02440">
    <property type="entry name" value="AdoMet_MTases"/>
    <property type="match status" value="1"/>
</dbReference>
<organism evidence="1 2">
    <name type="scientific">Wandonia haliotis</name>
    <dbReference type="NCBI Taxonomy" id="574963"/>
    <lineage>
        <taxon>Bacteria</taxon>
        <taxon>Pseudomonadati</taxon>
        <taxon>Bacteroidota</taxon>
        <taxon>Flavobacteriia</taxon>
        <taxon>Flavobacteriales</taxon>
        <taxon>Crocinitomicaceae</taxon>
        <taxon>Wandonia</taxon>
    </lineage>
</organism>
<keyword evidence="1" id="KW-0489">Methyltransferase</keyword>
<comment type="caution">
    <text evidence="1">The sequence shown here is derived from an EMBL/GenBank/DDBJ whole genome shotgun (WGS) entry which is preliminary data.</text>
</comment>
<dbReference type="SUPFAM" id="SSF53335">
    <property type="entry name" value="S-adenosyl-L-methionine-dependent methyltransferases"/>
    <property type="match status" value="1"/>
</dbReference>
<proteinExistence type="predicted"/>
<dbReference type="GO" id="GO:0032259">
    <property type="term" value="P:methylation"/>
    <property type="evidence" value="ECO:0007669"/>
    <property type="project" value="UniProtKB-KW"/>
</dbReference>
<protein>
    <submittedName>
        <fullName evidence="1">Class I SAM-dependent methyltransferase</fullName>
    </submittedName>
</protein>
<evidence type="ECO:0000313" key="1">
    <source>
        <dbReference type="EMBL" id="GAA0875467.1"/>
    </source>
</evidence>
<accession>A0ABN1MQ73</accession>
<name>A0ABN1MQ73_9FLAO</name>
<gene>
    <name evidence="1" type="ORF">GCM10009118_18760</name>
</gene>
<evidence type="ECO:0000313" key="2">
    <source>
        <dbReference type="Proteomes" id="UP001501126"/>
    </source>
</evidence>